<gene>
    <name evidence="1" type="ORF">GCM10008015_26800</name>
</gene>
<evidence type="ECO:0000313" key="2">
    <source>
        <dbReference type="Proteomes" id="UP000658793"/>
    </source>
</evidence>
<comment type="caution">
    <text evidence="1">The sequence shown here is derived from an EMBL/GenBank/DDBJ whole genome shotgun (WGS) entry which is preliminary data.</text>
</comment>
<dbReference type="Proteomes" id="UP000658793">
    <property type="component" value="Unassembled WGS sequence"/>
</dbReference>
<accession>A0ABQ1HQ06</accession>
<evidence type="ECO:0000313" key="1">
    <source>
        <dbReference type="EMBL" id="GGA84658.1"/>
    </source>
</evidence>
<proteinExistence type="predicted"/>
<protein>
    <recommendedName>
        <fullName evidence="3">PRTRC system protein E</fullName>
    </recommendedName>
</protein>
<name>A0ABQ1HQ06_9FLAO</name>
<dbReference type="EMBL" id="BMGA01000008">
    <property type="protein sequence ID" value="GGA84658.1"/>
    <property type="molecule type" value="Genomic_DNA"/>
</dbReference>
<dbReference type="RefSeq" id="WP_188494871.1">
    <property type="nucleotide sequence ID" value="NZ_BMGA01000008.1"/>
</dbReference>
<organism evidence="1 2">
    <name type="scientific">Flavobacterium palustre</name>
    <dbReference type="NCBI Taxonomy" id="1476463"/>
    <lineage>
        <taxon>Bacteria</taxon>
        <taxon>Pseudomonadati</taxon>
        <taxon>Bacteroidota</taxon>
        <taxon>Flavobacteriia</taxon>
        <taxon>Flavobacteriales</taxon>
        <taxon>Flavobacteriaceae</taxon>
        <taxon>Flavobacterium</taxon>
    </lineage>
</organism>
<reference evidence="2" key="1">
    <citation type="journal article" date="2019" name="Int. J. Syst. Evol. Microbiol.">
        <title>The Global Catalogue of Microorganisms (GCM) 10K type strain sequencing project: providing services to taxonomists for standard genome sequencing and annotation.</title>
        <authorList>
            <consortium name="The Broad Institute Genomics Platform"/>
            <consortium name="The Broad Institute Genome Sequencing Center for Infectious Disease"/>
            <person name="Wu L."/>
            <person name="Ma J."/>
        </authorList>
    </citation>
    <scope>NUCLEOTIDE SEQUENCE [LARGE SCALE GENOMIC DNA]</scope>
    <source>
        <strain evidence="2">CGMCC 1.12811</strain>
    </source>
</reference>
<sequence>MKKTYTEAQLKEKANEVFAQFPKANKVFATVDGNVFLQENYANMHAGAKGRVLPFDRPIEAVKEAVKAPTADEQIKAITAVTTLEALEPFKADTRKSVMKAIEDKTAELTKSQA</sequence>
<keyword evidence="2" id="KW-1185">Reference proteome</keyword>
<evidence type="ECO:0008006" key="3">
    <source>
        <dbReference type="Google" id="ProtNLM"/>
    </source>
</evidence>